<dbReference type="EMBL" id="FNBG01000038">
    <property type="protein sequence ID" value="SDG36579.1"/>
    <property type="molecule type" value="Genomic_DNA"/>
</dbReference>
<organism evidence="1 2">
    <name type="scientific">Fontibacillus panacisegetis</name>
    <dbReference type="NCBI Taxonomy" id="670482"/>
    <lineage>
        <taxon>Bacteria</taxon>
        <taxon>Bacillati</taxon>
        <taxon>Bacillota</taxon>
        <taxon>Bacilli</taxon>
        <taxon>Bacillales</taxon>
        <taxon>Paenibacillaceae</taxon>
        <taxon>Fontibacillus</taxon>
    </lineage>
</organism>
<reference evidence="1 2" key="1">
    <citation type="submission" date="2016-10" db="EMBL/GenBank/DDBJ databases">
        <authorList>
            <person name="de Groot N.N."/>
        </authorList>
    </citation>
    <scope>NUCLEOTIDE SEQUENCE [LARGE SCALE GENOMIC DNA]</scope>
    <source>
        <strain evidence="1 2">DSM 28129</strain>
    </source>
</reference>
<dbReference type="STRING" id="670482.SAMN04488542_13825"/>
<keyword evidence="2" id="KW-1185">Reference proteome</keyword>
<dbReference type="Proteomes" id="UP000198972">
    <property type="component" value="Unassembled WGS sequence"/>
</dbReference>
<name>A0A1G7TPH6_9BACL</name>
<sequence length="65" mass="7691">MLDYISVQQASEKWGISKRRIQKICEENRIDGAVRFGRAWAIPRDAEKPADARKKRMDMREKNEI</sequence>
<protein>
    <submittedName>
        <fullName evidence="1">DNA binding domain-containing protein, excisionase family</fullName>
    </submittedName>
</protein>
<dbReference type="RefSeq" id="WP_091235709.1">
    <property type="nucleotide sequence ID" value="NZ_FNBG01000038.1"/>
</dbReference>
<proteinExistence type="predicted"/>
<evidence type="ECO:0000313" key="2">
    <source>
        <dbReference type="Proteomes" id="UP000198972"/>
    </source>
</evidence>
<evidence type="ECO:0000313" key="1">
    <source>
        <dbReference type="EMBL" id="SDG36579.1"/>
    </source>
</evidence>
<gene>
    <name evidence="1" type="ORF">SAMN04488542_13825</name>
</gene>
<dbReference type="OrthoDB" id="9813719at2"/>
<accession>A0A1G7TPH6</accession>
<dbReference type="AlphaFoldDB" id="A0A1G7TPH6"/>